<dbReference type="Pfam" id="PF00112">
    <property type="entry name" value="Peptidase_C1"/>
    <property type="match status" value="1"/>
</dbReference>
<proteinExistence type="inferred from homology"/>
<evidence type="ECO:0000259" key="6">
    <source>
        <dbReference type="SMART" id="SM00848"/>
    </source>
</evidence>
<dbReference type="GO" id="GO:0006508">
    <property type="term" value="P:proteolysis"/>
    <property type="evidence" value="ECO:0007669"/>
    <property type="project" value="InterPro"/>
</dbReference>
<sequence>MKVLSILIAAGLMTGVYFAMSGSSVDEVELAFGAYTTEFNKNYQSEEEYNFRKNIFEANLKTINEHNAKGVSFTMGTNAFTDWTDEEYKRMLGYKSNRNTPQEFRNLGDLPTNCKNLPRKSIDWRDEGIVTDVKNQGACGSCWAFAAVGSLEGAYAKTTGDLVSFSESQLVECDKFSHGCSGGLMFNGFNHWMRNSPRTEEDYPYPKNAKPGKCSEDKIPSDYPLLEWGYRVDITWECLYEALTHNVVSVAIRAENDPFRHYSGGIIDDDESHGIDCGTDLDHGVTLVGYDADEDAWIVKNSWGAGWGENGFVRIRRGEGMGVCGINQENSQAVYDDSEYRK</sequence>
<keyword evidence="8" id="KW-1185">Reference proteome</keyword>
<evidence type="ECO:0000256" key="1">
    <source>
        <dbReference type="ARBA" id="ARBA00008455"/>
    </source>
</evidence>
<accession>A0AAD1XI76</accession>
<evidence type="ECO:0000313" key="7">
    <source>
        <dbReference type="EMBL" id="CAI2373112.1"/>
    </source>
</evidence>
<dbReference type="SMART" id="SM00645">
    <property type="entry name" value="Pept_C1"/>
    <property type="match status" value="1"/>
</dbReference>
<name>A0AAD1XI76_EUPCR</name>
<dbReference type="PANTHER" id="PTHR12411">
    <property type="entry name" value="CYSTEINE PROTEASE FAMILY C1-RELATED"/>
    <property type="match status" value="1"/>
</dbReference>
<dbReference type="CDD" id="cd02248">
    <property type="entry name" value="Peptidase_C1A"/>
    <property type="match status" value="1"/>
</dbReference>
<dbReference type="InterPro" id="IPR013128">
    <property type="entry name" value="Peptidase_C1A"/>
</dbReference>
<dbReference type="SUPFAM" id="SSF54001">
    <property type="entry name" value="Cysteine proteinases"/>
    <property type="match status" value="1"/>
</dbReference>
<evidence type="ECO:0000256" key="4">
    <source>
        <dbReference type="SAM" id="SignalP"/>
    </source>
</evidence>
<evidence type="ECO:0000256" key="2">
    <source>
        <dbReference type="ARBA" id="ARBA00023145"/>
    </source>
</evidence>
<dbReference type="InterPro" id="IPR013201">
    <property type="entry name" value="Prot_inhib_I29"/>
</dbReference>
<evidence type="ECO:0000259" key="5">
    <source>
        <dbReference type="SMART" id="SM00645"/>
    </source>
</evidence>
<dbReference type="SMART" id="SM00848">
    <property type="entry name" value="Inhibitor_I29"/>
    <property type="match status" value="1"/>
</dbReference>
<organism evidence="7 8">
    <name type="scientific">Euplotes crassus</name>
    <dbReference type="NCBI Taxonomy" id="5936"/>
    <lineage>
        <taxon>Eukaryota</taxon>
        <taxon>Sar</taxon>
        <taxon>Alveolata</taxon>
        <taxon>Ciliophora</taxon>
        <taxon>Intramacronucleata</taxon>
        <taxon>Spirotrichea</taxon>
        <taxon>Hypotrichia</taxon>
        <taxon>Euplotida</taxon>
        <taxon>Euplotidae</taxon>
        <taxon>Moneuplotes</taxon>
    </lineage>
</organism>
<feature type="domain" description="Peptidase C1A papain C-terminal" evidence="5">
    <location>
        <begin position="118"/>
        <end position="334"/>
    </location>
</feature>
<keyword evidence="4" id="KW-0732">Signal</keyword>
<dbReference type="EMBL" id="CAMPGE010014439">
    <property type="protein sequence ID" value="CAI2373112.1"/>
    <property type="molecule type" value="Genomic_DNA"/>
</dbReference>
<reference evidence="7" key="1">
    <citation type="submission" date="2023-07" db="EMBL/GenBank/DDBJ databases">
        <authorList>
            <consortium name="AG Swart"/>
            <person name="Singh M."/>
            <person name="Singh A."/>
            <person name="Seah K."/>
            <person name="Emmerich C."/>
        </authorList>
    </citation>
    <scope>NUCLEOTIDE SEQUENCE</scope>
    <source>
        <strain evidence="7">DP1</strain>
    </source>
</reference>
<dbReference type="PRINTS" id="PR00705">
    <property type="entry name" value="PAPAIN"/>
</dbReference>
<dbReference type="InterPro" id="IPR039417">
    <property type="entry name" value="Peptidase_C1A_papain-like"/>
</dbReference>
<dbReference type="AlphaFoldDB" id="A0AAD1XI76"/>
<dbReference type="InterPro" id="IPR000668">
    <property type="entry name" value="Peptidase_C1A_C"/>
</dbReference>
<keyword evidence="2" id="KW-0865">Zymogen</keyword>
<gene>
    <name evidence="7" type="ORF">ECRASSUSDP1_LOCUS14450</name>
</gene>
<dbReference type="InterPro" id="IPR000169">
    <property type="entry name" value="Pept_cys_AS"/>
</dbReference>
<feature type="domain" description="Cathepsin propeptide inhibitor" evidence="6">
    <location>
        <begin position="32"/>
        <end position="88"/>
    </location>
</feature>
<dbReference type="PROSITE" id="PS00639">
    <property type="entry name" value="THIOL_PROTEASE_HIS"/>
    <property type="match status" value="1"/>
</dbReference>
<evidence type="ECO:0000313" key="8">
    <source>
        <dbReference type="Proteomes" id="UP001295684"/>
    </source>
</evidence>
<comment type="caution">
    <text evidence="7">The sequence shown here is derived from an EMBL/GenBank/DDBJ whole genome shotgun (WGS) entry which is preliminary data.</text>
</comment>
<feature type="chain" id="PRO_5042080980" evidence="4">
    <location>
        <begin position="20"/>
        <end position="342"/>
    </location>
</feature>
<dbReference type="Pfam" id="PF08246">
    <property type="entry name" value="Inhibitor_I29"/>
    <property type="match status" value="1"/>
</dbReference>
<comment type="similarity">
    <text evidence="1">Belongs to the peptidase C1 family.</text>
</comment>
<dbReference type="InterPro" id="IPR025660">
    <property type="entry name" value="Pept_his_AS"/>
</dbReference>
<dbReference type="Gene3D" id="3.90.70.10">
    <property type="entry name" value="Cysteine proteinases"/>
    <property type="match status" value="1"/>
</dbReference>
<protein>
    <submittedName>
        <fullName evidence="7">Uncharacterized protein</fullName>
    </submittedName>
</protein>
<dbReference type="Proteomes" id="UP001295684">
    <property type="component" value="Unassembled WGS sequence"/>
</dbReference>
<dbReference type="PROSITE" id="PS00139">
    <property type="entry name" value="THIOL_PROTEASE_CYS"/>
    <property type="match status" value="1"/>
</dbReference>
<feature type="signal peptide" evidence="4">
    <location>
        <begin position="1"/>
        <end position="19"/>
    </location>
</feature>
<dbReference type="GO" id="GO:0008234">
    <property type="term" value="F:cysteine-type peptidase activity"/>
    <property type="evidence" value="ECO:0007669"/>
    <property type="project" value="InterPro"/>
</dbReference>
<evidence type="ECO:0000256" key="3">
    <source>
        <dbReference type="ARBA" id="ARBA00023157"/>
    </source>
</evidence>
<dbReference type="InterPro" id="IPR038765">
    <property type="entry name" value="Papain-like_cys_pep_sf"/>
</dbReference>
<keyword evidence="3" id="KW-1015">Disulfide bond</keyword>